<feature type="compositionally biased region" description="Low complexity" evidence="5">
    <location>
        <begin position="573"/>
        <end position="591"/>
    </location>
</feature>
<keyword evidence="9" id="KW-1185">Reference proteome</keyword>
<comment type="caution">
    <text evidence="8">The sequence shown here is derived from an EMBL/GenBank/DDBJ whole genome shotgun (WGS) entry which is preliminary data.</text>
</comment>
<keyword evidence="3 6" id="KW-1133">Transmembrane helix</keyword>
<dbReference type="Pfam" id="PF00704">
    <property type="entry name" value="Glyco_hydro_18"/>
    <property type="match status" value="1"/>
</dbReference>
<reference evidence="8 9" key="1">
    <citation type="journal article" date="2023" name="Arcadia Sci">
        <title>De novo assembly of a long-read Amblyomma americanum tick genome.</title>
        <authorList>
            <person name="Chou S."/>
            <person name="Poskanzer K.E."/>
            <person name="Rollins M."/>
            <person name="Thuy-Boun P.S."/>
        </authorList>
    </citation>
    <scope>NUCLEOTIDE SEQUENCE [LARGE SCALE GENOMIC DNA]</scope>
    <source>
        <strain evidence="8">F_SG_1</strain>
        <tissue evidence="8">Salivary glands</tissue>
    </source>
</reference>
<feature type="transmembrane region" description="Helical" evidence="6">
    <location>
        <begin position="1041"/>
        <end position="1059"/>
    </location>
</feature>
<evidence type="ECO:0000313" key="9">
    <source>
        <dbReference type="Proteomes" id="UP001321473"/>
    </source>
</evidence>
<feature type="transmembrane region" description="Helical" evidence="6">
    <location>
        <begin position="1182"/>
        <end position="1204"/>
    </location>
</feature>
<proteinExistence type="predicted"/>
<dbReference type="PANTHER" id="PTHR24064">
    <property type="entry name" value="SOLUTE CARRIER FAMILY 22 MEMBER"/>
    <property type="match status" value="1"/>
</dbReference>
<dbReference type="Gene3D" id="3.20.20.80">
    <property type="entry name" value="Glycosidases"/>
    <property type="match status" value="1"/>
</dbReference>
<keyword evidence="4 6" id="KW-0472">Membrane</keyword>
<feature type="transmembrane region" description="Helical" evidence="6">
    <location>
        <begin position="1071"/>
        <end position="1089"/>
    </location>
</feature>
<evidence type="ECO:0000256" key="3">
    <source>
        <dbReference type="ARBA" id="ARBA00022989"/>
    </source>
</evidence>
<evidence type="ECO:0000256" key="4">
    <source>
        <dbReference type="ARBA" id="ARBA00023136"/>
    </source>
</evidence>
<comment type="subcellular location">
    <subcellularLocation>
        <location evidence="1">Membrane</location>
        <topology evidence="1">Multi-pass membrane protein</topology>
    </subcellularLocation>
</comment>
<feature type="transmembrane region" description="Helical" evidence="6">
    <location>
        <begin position="886"/>
        <end position="908"/>
    </location>
</feature>
<evidence type="ECO:0000256" key="6">
    <source>
        <dbReference type="SAM" id="Phobius"/>
    </source>
</evidence>
<dbReference type="InterPro" id="IPR005828">
    <property type="entry name" value="MFS_sugar_transport-like"/>
</dbReference>
<dbReference type="InterPro" id="IPR001223">
    <property type="entry name" value="Glyco_hydro18_cat"/>
</dbReference>
<feature type="transmembrane region" description="Helical" evidence="6">
    <location>
        <begin position="114"/>
        <end position="137"/>
    </location>
</feature>
<evidence type="ECO:0000256" key="1">
    <source>
        <dbReference type="ARBA" id="ARBA00004141"/>
    </source>
</evidence>
<dbReference type="SUPFAM" id="SSF103473">
    <property type="entry name" value="MFS general substrate transporter"/>
    <property type="match status" value="1"/>
</dbReference>
<accession>A0AAQ4FHT4</accession>
<feature type="transmembrane region" description="Helical" evidence="6">
    <location>
        <begin position="946"/>
        <end position="967"/>
    </location>
</feature>
<feature type="region of interest" description="Disordered" evidence="5">
    <location>
        <begin position="1214"/>
        <end position="1257"/>
    </location>
</feature>
<keyword evidence="2 6" id="KW-0812">Transmembrane</keyword>
<feature type="compositionally biased region" description="Basic residues" evidence="5">
    <location>
        <begin position="1241"/>
        <end position="1257"/>
    </location>
</feature>
<evidence type="ECO:0000313" key="8">
    <source>
        <dbReference type="EMBL" id="KAK8786894.1"/>
    </source>
</evidence>
<evidence type="ECO:0000256" key="5">
    <source>
        <dbReference type="SAM" id="MobiDB-lite"/>
    </source>
</evidence>
<dbReference type="GO" id="GO:0016020">
    <property type="term" value="C:membrane"/>
    <property type="evidence" value="ECO:0007669"/>
    <property type="project" value="UniProtKB-SubCell"/>
</dbReference>
<feature type="transmembrane region" description="Helical" evidence="6">
    <location>
        <begin position="1155"/>
        <end position="1176"/>
    </location>
</feature>
<protein>
    <recommendedName>
        <fullName evidence="7">GH18 domain-containing protein</fullName>
    </recommendedName>
</protein>
<dbReference type="GO" id="GO:0005975">
    <property type="term" value="P:carbohydrate metabolic process"/>
    <property type="evidence" value="ECO:0007669"/>
    <property type="project" value="InterPro"/>
</dbReference>
<feature type="region of interest" description="Disordered" evidence="5">
    <location>
        <begin position="571"/>
        <end position="597"/>
    </location>
</feature>
<dbReference type="Proteomes" id="UP001321473">
    <property type="component" value="Unassembled WGS sequence"/>
</dbReference>
<dbReference type="EMBL" id="JARKHS020002310">
    <property type="protein sequence ID" value="KAK8786894.1"/>
    <property type="molecule type" value="Genomic_DNA"/>
</dbReference>
<feature type="transmembrane region" description="Helical" evidence="6">
    <location>
        <begin position="720"/>
        <end position="740"/>
    </location>
</feature>
<dbReference type="AlphaFoldDB" id="A0AAQ4FHT4"/>
<feature type="transmembrane region" description="Helical" evidence="6">
    <location>
        <begin position="861"/>
        <end position="879"/>
    </location>
</feature>
<feature type="transmembrane region" description="Helical" evidence="6">
    <location>
        <begin position="1096"/>
        <end position="1114"/>
    </location>
</feature>
<evidence type="ECO:0000256" key="2">
    <source>
        <dbReference type="ARBA" id="ARBA00022692"/>
    </source>
</evidence>
<feature type="domain" description="GH18" evidence="7">
    <location>
        <begin position="222"/>
        <end position="495"/>
    </location>
</feature>
<dbReference type="SUPFAM" id="SSF51445">
    <property type="entry name" value="(Trans)glycosidases"/>
    <property type="match status" value="1"/>
</dbReference>
<gene>
    <name evidence="8" type="ORF">V5799_023327</name>
</gene>
<feature type="transmembrane region" description="Helical" evidence="6">
    <location>
        <begin position="829"/>
        <end position="849"/>
    </location>
</feature>
<sequence length="1257" mass="137488">MRTESPPVPKYRVIVYSKRRKSSVIPQRHAGFPGIPANVAEPNLILFVPRSPTEEPRGQAAATTPPSNDPQRKAPMSRRDEAGASSPFYSGGPEPHTDEQQTVQRQGRAISLQAWVFCTVAIGTLILPAGLTILTYFTTPGVPTPGAPMPGATSPRVTSSIPTVSTSSRTLAYSLTVPSVPPTRYTVAPASSSCVDRVHVHDVRALFTVRTEAYHHHGPQFNNIFCIFNVSRVKNNVGIYFTLNSIPLNYCKKIVYWSLALRNGNIESRTPVFDQIYGLSKLRQVANSSGSNTTILVAVGGYPQDSPEFSMLGRDATALSRFVSSSLSLVARYNLDGMAIHWTSPEQRCADPEDAETLRFMVKVTRSFFELNGVRVTIAVFLAPDNTTITDMWTSLEPDVDYFFVETQALRPPGQIDLSLCADMAFRTMQLLQALVVTAQNLTSKLCVGISLAPWITEVNGTRVGNISNSSAPQIADISGRAPLRGAIFKLCSSNICIVRENPDECLLLAQEHQFRFQTSVPLYLFMHSASMYNIVEAIQGRSPRSIRKQCFVLYDIDLDAYYNQSQRLSLGPAASQPPSLRSSSSHTQQAIPLRAESPPAQNLRVTVFLKRPKSSAIPQRYTGFPGVPANVAEPNVILFLPRSPHQEAPVEPAPTMPPFYAEPRKEREPIQAEAGLSSPFYSTAPAPSTGDDEQGTTIQRDGWSAVQESVYVIIGHGRYQYRVLLCGVLAASVSLLHMFSDLFLMRPVDHWCRPPDDLRDLSADAWKNMSIPVEADGTFSKCTMFHPASQEHPDANRSTVPCRGWDYDIANRADSLTSRFDLVCDRLYLYKVRTIVALIVPGLISPLFGFASDNLGRRPVMLLASFVLLAGAVGSSVTQTITFDVFTRAVIFVGFNGAFLLTFILLYEVTGNARRPLFTLTDTAVGGALVPQIADAISLLEPRWALAQAFLLVPTTMLAFFCCLLGESPAWLIAVRDIGRAEGVVLDAARVNGVDATKASATFRSVRRQLRKIDRTPQTTGAIAVAAEGLLETAKMRRRAASMFFARFTLSVVYYTVVGAERSQGHYWELAATFLLAVCYPAVCWSVVRHGLRETLSALLVMVCVCSVAEALFRGPGFQDSFVDAATKAVLSGTMSVVYCYSAEIFPPRIRGAGVGLCLLCNAGGSVLGITLVALNGRKGGIVLSTVSAAMAALSVWAVQWLPDVYVKIPESRPSETAMSDEQRKEALKMSLTPMDSQIGRKRRKKSRKSSRKSPT</sequence>
<dbReference type="Gene3D" id="1.20.1250.20">
    <property type="entry name" value="MFS general substrate transporter like domains"/>
    <property type="match status" value="1"/>
</dbReference>
<feature type="region of interest" description="Disordered" evidence="5">
    <location>
        <begin position="47"/>
        <end position="104"/>
    </location>
</feature>
<dbReference type="PROSITE" id="PS51910">
    <property type="entry name" value="GH18_2"/>
    <property type="match status" value="1"/>
</dbReference>
<evidence type="ECO:0000259" key="7">
    <source>
        <dbReference type="PROSITE" id="PS51910"/>
    </source>
</evidence>
<dbReference type="InterPro" id="IPR017853">
    <property type="entry name" value="GH"/>
</dbReference>
<dbReference type="GO" id="GO:0022857">
    <property type="term" value="F:transmembrane transporter activity"/>
    <property type="evidence" value="ECO:0007669"/>
    <property type="project" value="InterPro"/>
</dbReference>
<dbReference type="Pfam" id="PF00083">
    <property type="entry name" value="Sugar_tr"/>
    <property type="match status" value="1"/>
</dbReference>
<dbReference type="InterPro" id="IPR036259">
    <property type="entry name" value="MFS_trans_sf"/>
</dbReference>
<organism evidence="8 9">
    <name type="scientific">Amblyomma americanum</name>
    <name type="common">Lone star tick</name>
    <dbReference type="NCBI Taxonomy" id="6943"/>
    <lineage>
        <taxon>Eukaryota</taxon>
        <taxon>Metazoa</taxon>
        <taxon>Ecdysozoa</taxon>
        <taxon>Arthropoda</taxon>
        <taxon>Chelicerata</taxon>
        <taxon>Arachnida</taxon>
        <taxon>Acari</taxon>
        <taxon>Parasitiformes</taxon>
        <taxon>Ixodida</taxon>
        <taxon>Ixodoidea</taxon>
        <taxon>Ixodidae</taxon>
        <taxon>Amblyomminae</taxon>
        <taxon>Amblyomma</taxon>
    </lineage>
</organism>
<name>A0AAQ4FHT4_AMBAM</name>